<dbReference type="InterPro" id="IPR003107">
    <property type="entry name" value="HAT"/>
</dbReference>
<dbReference type="Pfam" id="PF05843">
    <property type="entry name" value="Suf"/>
    <property type="match status" value="1"/>
</dbReference>
<dbReference type="GO" id="GO:0006397">
    <property type="term" value="P:mRNA processing"/>
    <property type="evidence" value="ECO:0007669"/>
    <property type="project" value="UniProtKB-KW"/>
</dbReference>
<protein>
    <recommendedName>
        <fullName evidence="9">RRM domain-containing protein</fullName>
    </recommendedName>
</protein>
<dbReference type="Pfam" id="PF00076">
    <property type="entry name" value="RRM_1"/>
    <property type="match status" value="1"/>
</dbReference>
<dbReference type="InterPro" id="IPR012677">
    <property type="entry name" value="Nucleotide-bd_a/b_plait_sf"/>
</dbReference>
<dbReference type="InterPro" id="IPR008847">
    <property type="entry name" value="Suf"/>
</dbReference>
<reference evidence="10" key="1">
    <citation type="journal article" date="2023" name="Plant J.">
        <title>Genome sequences and population genomics provide insights into the demographic history, inbreeding, and mutation load of two 'living fossil' tree species of Dipteronia.</title>
        <authorList>
            <person name="Feng Y."/>
            <person name="Comes H.P."/>
            <person name="Chen J."/>
            <person name="Zhu S."/>
            <person name="Lu R."/>
            <person name="Zhang X."/>
            <person name="Li P."/>
            <person name="Qiu J."/>
            <person name="Olsen K.M."/>
            <person name="Qiu Y."/>
        </authorList>
    </citation>
    <scope>NUCLEOTIDE SEQUENCE</scope>
    <source>
        <strain evidence="10">KIB01</strain>
    </source>
</reference>
<evidence type="ECO:0000256" key="7">
    <source>
        <dbReference type="PROSITE-ProRule" id="PRU00176"/>
    </source>
</evidence>
<feature type="compositionally biased region" description="Basic and acidic residues" evidence="8">
    <location>
        <begin position="641"/>
        <end position="658"/>
    </location>
</feature>
<dbReference type="InterPro" id="IPR000504">
    <property type="entry name" value="RRM_dom"/>
</dbReference>
<evidence type="ECO:0000313" key="11">
    <source>
        <dbReference type="Proteomes" id="UP001280121"/>
    </source>
</evidence>
<feature type="domain" description="RRM" evidence="9">
    <location>
        <begin position="673"/>
        <end position="749"/>
    </location>
</feature>
<dbReference type="PROSITE" id="PS50102">
    <property type="entry name" value="RRM"/>
    <property type="match status" value="1"/>
</dbReference>
<feature type="compositionally biased region" description="Basic and acidic residues" evidence="8">
    <location>
        <begin position="622"/>
        <end position="631"/>
    </location>
</feature>
<dbReference type="InterPro" id="IPR035979">
    <property type="entry name" value="RBD_domain_sf"/>
</dbReference>
<dbReference type="SMART" id="SM00360">
    <property type="entry name" value="RRM"/>
    <property type="match status" value="1"/>
</dbReference>
<name>A0AAD9XWM6_9ROSI</name>
<dbReference type="AlphaFoldDB" id="A0AAD9XWM6"/>
<feature type="compositionally biased region" description="Basic and acidic residues" evidence="8">
    <location>
        <begin position="784"/>
        <end position="793"/>
    </location>
</feature>
<evidence type="ECO:0000256" key="3">
    <source>
        <dbReference type="ARBA" id="ARBA00022737"/>
    </source>
</evidence>
<dbReference type="Gene3D" id="3.30.70.330">
    <property type="match status" value="1"/>
</dbReference>
<dbReference type="GO" id="GO:0005634">
    <property type="term" value="C:nucleus"/>
    <property type="evidence" value="ECO:0007669"/>
    <property type="project" value="UniProtKB-SubCell"/>
</dbReference>
<dbReference type="InterPro" id="IPR008669">
    <property type="entry name" value="LSM_interact"/>
</dbReference>
<comment type="caution">
    <text evidence="10">The sequence shown here is derived from an EMBL/GenBank/DDBJ whole genome shotgun (WGS) entry which is preliminary data.</text>
</comment>
<evidence type="ECO:0000313" key="10">
    <source>
        <dbReference type="EMBL" id="KAK2666092.1"/>
    </source>
</evidence>
<dbReference type="SMART" id="SM00386">
    <property type="entry name" value="HAT"/>
    <property type="match status" value="9"/>
</dbReference>
<keyword evidence="3" id="KW-0677">Repeat</keyword>
<dbReference type="InterPro" id="IPR011990">
    <property type="entry name" value="TPR-like_helical_dom_sf"/>
</dbReference>
<dbReference type="GO" id="GO:0008380">
    <property type="term" value="P:RNA splicing"/>
    <property type="evidence" value="ECO:0007669"/>
    <property type="project" value="UniProtKB-KW"/>
</dbReference>
<keyword evidence="11" id="KW-1185">Reference proteome</keyword>
<feature type="region of interest" description="Disordered" evidence="8">
    <location>
        <begin position="1"/>
        <end position="54"/>
    </location>
</feature>
<keyword evidence="2" id="KW-0507">mRNA processing</keyword>
<organism evidence="10 11">
    <name type="scientific">Dipteronia dyeriana</name>
    <dbReference type="NCBI Taxonomy" id="168575"/>
    <lineage>
        <taxon>Eukaryota</taxon>
        <taxon>Viridiplantae</taxon>
        <taxon>Streptophyta</taxon>
        <taxon>Embryophyta</taxon>
        <taxon>Tracheophyta</taxon>
        <taxon>Spermatophyta</taxon>
        <taxon>Magnoliopsida</taxon>
        <taxon>eudicotyledons</taxon>
        <taxon>Gunneridae</taxon>
        <taxon>Pentapetalae</taxon>
        <taxon>rosids</taxon>
        <taxon>malvids</taxon>
        <taxon>Sapindales</taxon>
        <taxon>Sapindaceae</taxon>
        <taxon>Hippocastanoideae</taxon>
        <taxon>Acereae</taxon>
        <taxon>Dipteronia</taxon>
    </lineage>
</organism>
<dbReference type="Gene3D" id="1.25.40.10">
    <property type="entry name" value="Tetratricopeptide repeat domain"/>
    <property type="match status" value="2"/>
</dbReference>
<comment type="subcellular location">
    <subcellularLocation>
        <location evidence="1">Nucleus</location>
    </subcellularLocation>
</comment>
<keyword evidence="6" id="KW-0539">Nucleus</keyword>
<feature type="compositionally biased region" description="Basic residues" evidence="8">
    <location>
        <begin position="590"/>
        <end position="599"/>
    </location>
</feature>
<dbReference type="Proteomes" id="UP001280121">
    <property type="component" value="Unassembled WGS sequence"/>
</dbReference>
<feature type="region of interest" description="Disordered" evidence="8">
    <location>
        <begin position="744"/>
        <end position="853"/>
    </location>
</feature>
<dbReference type="GO" id="GO:0003723">
    <property type="term" value="F:RNA binding"/>
    <property type="evidence" value="ECO:0007669"/>
    <property type="project" value="UniProtKB-UniRule"/>
</dbReference>
<proteinExistence type="predicted"/>
<dbReference type="Pfam" id="PF05391">
    <property type="entry name" value="Lsm_interact"/>
    <property type="match status" value="1"/>
</dbReference>
<feature type="compositionally biased region" description="Acidic residues" evidence="8">
    <location>
        <begin position="37"/>
        <end position="52"/>
    </location>
</feature>
<evidence type="ECO:0000256" key="8">
    <source>
        <dbReference type="SAM" id="MobiDB-lite"/>
    </source>
</evidence>
<evidence type="ECO:0000256" key="5">
    <source>
        <dbReference type="ARBA" id="ARBA00023187"/>
    </source>
</evidence>
<evidence type="ECO:0000256" key="2">
    <source>
        <dbReference type="ARBA" id="ARBA00022664"/>
    </source>
</evidence>
<dbReference type="SUPFAM" id="SSF54928">
    <property type="entry name" value="RNA-binding domain, RBD"/>
    <property type="match status" value="1"/>
</dbReference>
<feature type="compositionally biased region" description="Basic and acidic residues" evidence="8">
    <location>
        <begin position="580"/>
        <end position="589"/>
    </location>
</feature>
<keyword evidence="5" id="KW-0508">mRNA splicing</keyword>
<feature type="compositionally biased region" description="Basic and acidic residues" evidence="8">
    <location>
        <begin position="830"/>
        <end position="853"/>
    </location>
</feature>
<sequence length="853" mass="97703">MEKEEDQTLAKNPEEEEEDTAMAGALENPKTTADDSSGSDDSSDSESDSEDEAQQKLELQNLELELSNNPSNYDTHVQYIKVLRKMSEIKKLRQAREAMNEIFPLTPAMWREWARDETCLLNGPGAFLAIEKIYERGVSDYLSAPLWCDYLKFVQEKNPSVCECSLDGILKARNLFERAITAAGLHIAEGSKIWKVYREFEQAIFLSIDEANIEEKEKQIQRIRSIFHRQLSVPLADLRSTLLAYKSWEVEQGNALDVESSDVDGISSNVASAYQKALEMYNTRAHYEEQISRQDISDSEKFQQFMIYLKFEQSSGDPARVQLLYERAVTEFPVSSDLWLDYTRYLDKTLKVGNVITDVYARATQNCPWVGELWVRYLLSLERGRASEKQIFNVFEKSLLCTFSSLEEYLDLFLTRVDGLRRRILSTDEKDGVLDFSLIRETFQRASDYLSQHMKNTDSLMRLHAYWARLELNLGKDLAAARLVWESLLKLCGSMLEAWQGYIAMEIETGHTSEARSIFKRCYSKRFIGTGSEDICHAWLRFEREYGTLEDFDRAVQKVTPRLEELQLFRLQQECTAHPEPIDQKEHSLKKSGREKRKPGSNISNEQSPAKRQKSTAQIPKKVHENDKEKMQNIAEVNEAEETKSKVEKPERTNEQQMKDSVPGKRRGYTDECTAFISNISLKATYDDLRQFFSDGGVASIRILNDKFTGKSRGLAYVDFTDDTHLAAALAKNKKMLLGKKLSIIRSNPKQKRESSGHNTPLGHALKSNQTRKVGGSTSEESIETSKESRPPQEPHFAIRNRNDDIQLKGKNTFAVPRNVRPLGVPANKPKSDEGKDTNPKSNDEFRKMFIKN</sequence>
<dbReference type="EMBL" id="JANJYI010000001">
    <property type="protein sequence ID" value="KAK2666092.1"/>
    <property type="molecule type" value="Genomic_DNA"/>
</dbReference>
<keyword evidence="4 7" id="KW-0694">RNA-binding</keyword>
<evidence type="ECO:0000256" key="4">
    <source>
        <dbReference type="ARBA" id="ARBA00022884"/>
    </source>
</evidence>
<gene>
    <name evidence="10" type="ORF">Ddye_004666</name>
</gene>
<dbReference type="SUPFAM" id="SSF48452">
    <property type="entry name" value="TPR-like"/>
    <property type="match status" value="1"/>
</dbReference>
<evidence type="ECO:0000256" key="6">
    <source>
        <dbReference type="ARBA" id="ARBA00023242"/>
    </source>
</evidence>
<feature type="region of interest" description="Disordered" evidence="8">
    <location>
        <begin position="577"/>
        <end position="666"/>
    </location>
</feature>
<dbReference type="PANTHER" id="PTHR17204:SF25">
    <property type="entry name" value="RRM DOMAIN-CONTAINING PROTEIN"/>
    <property type="match status" value="1"/>
</dbReference>
<dbReference type="PANTHER" id="PTHR17204">
    <property type="entry name" value="PRE-MRNA PROCESSING PROTEIN PRP39-RELATED"/>
    <property type="match status" value="1"/>
</dbReference>
<evidence type="ECO:0000256" key="1">
    <source>
        <dbReference type="ARBA" id="ARBA00004123"/>
    </source>
</evidence>
<feature type="compositionally biased region" description="Polar residues" evidence="8">
    <location>
        <begin position="601"/>
        <end position="618"/>
    </location>
</feature>
<evidence type="ECO:0000259" key="9">
    <source>
        <dbReference type="PROSITE" id="PS50102"/>
    </source>
</evidence>
<accession>A0AAD9XWM6</accession>